<dbReference type="PANTHER" id="PTHR33841:SF1">
    <property type="entry name" value="DNA METHYLTRANSFERASE A"/>
    <property type="match status" value="1"/>
</dbReference>
<evidence type="ECO:0000313" key="6">
    <source>
        <dbReference type="EMBL" id="MCX7469236.1"/>
    </source>
</evidence>
<accession>A0A9Q4GJB7</accession>
<dbReference type="GO" id="GO:0009007">
    <property type="term" value="F:site-specific DNA-methyltransferase (adenine-specific) activity"/>
    <property type="evidence" value="ECO:0007669"/>
    <property type="project" value="UniProtKB-EC"/>
</dbReference>
<keyword evidence="2 6" id="KW-0489">Methyltransferase</keyword>
<dbReference type="Gene3D" id="3.40.50.150">
    <property type="entry name" value="Vaccinia Virus protein VP39"/>
    <property type="match status" value="2"/>
</dbReference>
<name>A0A9Q4GJB7_9CORY</name>
<keyword evidence="3" id="KW-0808">Transferase</keyword>
<evidence type="ECO:0000256" key="3">
    <source>
        <dbReference type="ARBA" id="ARBA00022679"/>
    </source>
</evidence>
<comment type="catalytic activity">
    <reaction evidence="4">
        <text>a 2'-deoxyadenosine in DNA + S-adenosyl-L-methionine = an N(6)-methyl-2'-deoxyadenosine in DNA + S-adenosyl-L-homocysteine + H(+)</text>
        <dbReference type="Rhea" id="RHEA:15197"/>
        <dbReference type="Rhea" id="RHEA-COMP:12418"/>
        <dbReference type="Rhea" id="RHEA-COMP:12419"/>
        <dbReference type="ChEBI" id="CHEBI:15378"/>
        <dbReference type="ChEBI" id="CHEBI:57856"/>
        <dbReference type="ChEBI" id="CHEBI:59789"/>
        <dbReference type="ChEBI" id="CHEBI:90615"/>
        <dbReference type="ChEBI" id="CHEBI:90616"/>
        <dbReference type="EC" id="2.1.1.72"/>
    </reaction>
</comment>
<dbReference type="Pfam" id="PF20473">
    <property type="entry name" value="MmeI_Mtase"/>
    <property type="match status" value="1"/>
</dbReference>
<dbReference type="InterPro" id="IPR029063">
    <property type="entry name" value="SAM-dependent_MTases_sf"/>
</dbReference>
<dbReference type="Proteomes" id="UP001071478">
    <property type="component" value="Unassembled WGS sequence"/>
</dbReference>
<evidence type="ECO:0000256" key="4">
    <source>
        <dbReference type="ARBA" id="ARBA00047942"/>
    </source>
</evidence>
<sequence length="1529" mass="173311">MADYASIVNVDEFIAEFYLTSDETKQTYRKRVTDRIREWKDDGDGNPLQRFTSSFRTLQTELATLDFDSETRTFQDREEALRTYAHVRAALGYGDPVPTPVETTTGELVGEFLVDDNMVLFQAQPIDTVEDIRTVGPLTPLTRDEKPLPLSAAQLVVEIFTWEEPHPRFVVVQSGRWLILADRESWNLGRFLAVDILLVMERNETTAGGEVQRALCAVAAENIRDRADGTSWWAETIEQSREHSVQVSESLRLAIRRSIEIIANDVLERRRRQGIDPRIDAGFTEIDPAVLTRQCLRYLYRILFLLFAEASPELEILPVGDDAYEDGYGLTRLRQQILDPPVTEKARRGTYLYDCLQVLFDLVYTGHTPDEVSADLGSVDEGLRFENIEADLFSPDRTHYIDEVKLSNSAMCAVLENLLLTPEKSGRDRGFVSYATLGVTELGQVYEGLMSFHGFIAETDLYEVAKNGNAEKGTWVVPTHIADADPETYRPEHFITAVNPDTGEVSPVRHRRGSFVYRQSSRDRERSASFYSPPVITSFTVGQALEELKETGRITCAADVLTLSVCEPAMGSGAFAVEAVRQLAELYITMRQKELGEKIPPENRTRELQRVKAYIALHNVYGVDLNDTAVELGEVSLWLDTMTAGLKAPWFGLHLRQGNSLIGARRSVYSRRLVEAKAYLSSPPKPYSDAADEPGEHVYQFVLPSPSWGAAAEAKDLKKHLPDEITALKNWAKTTRVKLTSDQITAAKKLTKRVDELWEFALERLRIAEDQVRRRIDVWGFEQEPADKSVRRAEIEESLADANGAFQRLKLVMDAWCALKFWPVAGEVARVDGELVEPPTLDEWYETLEEILGKPFAHTKRIENQTYLGENPTWDELNAAEQLNLLGQSAKPINRVFEVHPWLTVVDRLAEQQAFFHWELIFAPVFADGGFDLQIGNPPWVRPQVVINAIMAELDPWWVLAHKPTQAARNQRTEFALSSPENLTAFTGAVAEAVVVSDILGDTSTYPELQGQKSDLYRGFMSRTWSNNHHRGVIALIHPESHFTEVKAAPLRRASYLRLRRHFQFINELQLFDVHHLVSYGIHIYGSPKGTPEFFNLTNLYHPSSAKDSFNHNGSGPVPGFKNENNDWNIQPHKDRIQKVNEKTLSMWHSILEDKSTAILDARMVYSVNSEASNILKKLSEAKRISSLSLKYSYGWDESAARKRGYFETDWDHPKSWEQVILQGPHLGISTPMIKQPNPTLKHNQDWSEIDIETIGPDFMPSTAYQPVGSRSRYDLAYGTWKLSETEESFIRDHFRVAWRSMAAKTGFRTFYPAVIPPGTAHVDGVNSGGHAAPGKNQELMQFSATASSLLFDFVLRAVVNTRISGPLVERLPLSTDLGLIPRAARLNCLTSAYAELWEEVMGTPWTPESPARIAEERRQLQVEIDALVALDLGITADELCMIYRTQFPVMRKYDQEDLFDRNGRKVAGDVAKLERKLKEGQQLSEEQRTWTHPQSKVTYTFEYPFRILDREADMRAAYERFAAEGDRP</sequence>
<dbReference type="SUPFAM" id="SSF53335">
    <property type="entry name" value="S-adenosyl-L-methionine-dependent methyltransferases"/>
    <property type="match status" value="1"/>
</dbReference>
<comment type="caution">
    <text evidence="6">The sequence shown here is derived from an EMBL/GenBank/DDBJ whole genome shotgun (WGS) entry which is preliminary data.</text>
</comment>
<protein>
    <recommendedName>
        <fullName evidence="1">site-specific DNA-methyltransferase (adenine-specific)</fullName>
        <ecNumber evidence="1">2.1.1.72</ecNumber>
    </recommendedName>
</protein>
<organism evidence="6 7">
    <name type="scientific">Corynebacterium pygosceleis</name>
    <dbReference type="NCBI Taxonomy" id="2800406"/>
    <lineage>
        <taxon>Bacteria</taxon>
        <taxon>Bacillati</taxon>
        <taxon>Actinomycetota</taxon>
        <taxon>Actinomycetes</taxon>
        <taxon>Mycobacteriales</taxon>
        <taxon>Corynebacteriaceae</taxon>
        <taxon>Corynebacterium</taxon>
    </lineage>
</organism>
<dbReference type="RefSeq" id="WP_200250623.1">
    <property type="nucleotide sequence ID" value="NZ_JAENIQ020000005.1"/>
</dbReference>
<dbReference type="InterPro" id="IPR046816">
    <property type="entry name" value="MmeI_Mtase"/>
</dbReference>
<evidence type="ECO:0000256" key="1">
    <source>
        <dbReference type="ARBA" id="ARBA00011900"/>
    </source>
</evidence>
<dbReference type="GO" id="GO:0032259">
    <property type="term" value="P:methylation"/>
    <property type="evidence" value="ECO:0007669"/>
    <property type="project" value="UniProtKB-KW"/>
</dbReference>
<dbReference type="PANTHER" id="PTHR33841">
    <property type="entry name" value="DNA METHYLTRANSFERASE YEEA-RELATED"/>
    <property type="match status" value="1"/>
</dbReference>
<dbReference type="EMBL" id="JAPMKU010000005">
    <property type="protein sequence ID" value="MCX7469236.1"/>
    <property type="molecule type" value="Genomic_DNA"/>
</dbReference>
<evidence type="ECO:0000256" key="2">
    <source>
        <dbReference type="ARBA" id="ARBA00022603"/>
    </source>
</evidence>
<dbReference type="EC" id="2.1.1.72" evidence="1"/>
<feature type="domain" description="MmeI-like DNA-methyltransferase" evidence="5">
    <location>
        <begin position="560"/>
        <end position="641"/>
    </location>
</feature>
<evidence type="ECO:0000259" key="5">
    <source>
        <dbReference type="Pfam" id="PF20473"/>
    </source>
</evidence>
<dbReference type="InterPro" id="IPR050953">
    <property type="entry name" value="N4_N6_ade-DNA_methylase"/>
</dbReference>
<evidence type="ECO:0000313" key="7">
    <source>
        <dbReference type="Proteomes" id="UP001071478"/>
    </source>
</evidence>
<reference evidence="6" key="1">
    <citation type="submission" date="2022-11" db="EMBL/GenBank/DDBJ databases">
        <title>Corynebacterium sp. isolated from Penguins.</title>
        <authorList>
            <person name="Sedlar K."/>
            <person name="Svec P."/>
        </authorList>
    </citation>
    <scope>NUCLEOTIDE SEQUENCE</scope>
    <source>
        <strain evidence="6">P7374</strain>
    </source>
</reference>
<proteinExistence type="predicted"/>
<gene>
    <name evidence="6" type="ORF">OS129_10170</name>
</gene>